<accession>A0ABN7W2P9</accession>
<reference evidence="1 2" key="1">
    <citation type="submission" date="2021-06" db="EMBL/GenBank/DDBJ databases">
        <authorList>
            <person name="Kallberg Y."/>
            <person name="Tangrot J."/>
            <person name="Rosling A."/>
        </authorList>
    </citation>
    <scope>NUCLEOTIDE SEQUENCE [LARGE SCALE GENOMIC DNA]</scope>
    <source>
        <strain evidence="1 2">120-4 pot B 10/14</strain>
    </source>
</reference>
<dbReference type="EMBL" id="CAJVQB010027606">
    <property type="protein sequence ID" value="CAG8810829.1"/>
    <property type="molecule type" value="Genomic_DNA"/>
</dbReference>
<sequence>LIQKEIKIYEQKKLDSTFIIKYKQQLTEQKQKAEKLKNQVETKIFLNDVNIENHLKNHQK</sequence>
<keyword evidence="2" id="KW-1185">Reference proteome</keyword>
<comment type="caution">
    <text evidence="1">The sequence shown here is derived from an EMBL/GenBank/DDBJ whole genome shotgun (WGS) entry which is preliminary data.</text>
</comment>
<organism evidence="1 2">
    <name type="scientific">Gigaspora margarita</name>
    <dbReference type="NCBI Taxonomy" id="4874"/>
    <lineage>
        <taxon>Eukaryota</taxon>
        <taxon>Fungi</taxon>
        <taxon>Fungi incertae sedis</taxon>
        <taxon>Mucoromycota</taxon>
        <taxon>Glomeromycotina</taxon>
        <taxon>Glomeromycetes</taxon>
        <taxon>Diversisporales</taxon>
        <taxon>Gigasporaceae</taxon>
        <taxon>Gigaspora</taxon>
    </lineage>
</organism>
<name>A0ABN7W2P9_GIGMA</name>
<evidence type="ECO:0000313" key="1">
    <source>
        <dbReference type="EMBL" id="CAG8810829.1"/>
    </source>
</evidence>
<protein>
    <submittedName>
        <fullName evidence="1">6411_t:CDS:1</fullName>
    </submittedName>
</protein>
<gene>
    <name evidence="1" type="ORF">GMARGA_LOCUS25190</name>
</gene>
<proteinExistence type="predicted"/>
<dbReference type="Proteomes" id="UP000789901">
    <property type="component" value="Unassembled WGS sequence"/>
</dbReference>
<evidence type="ECO:0000313" key="2">
    <source>
        <dbReference type="Proteomes" id="UP000789901"/>
    </source>
</evidence>
<feature type="non-terminal residue" evidence="1">
    <location>
        <position position="1"/>
    </location>
</feature>